<dbReference type="HOGENOM" id="CLU_028123_1_0_11"/>
<proteinExistence type="predicted"/>
<evidence type="ECO:0000313" key="3">
    <source>
        <dbReference type="EMBL" id="ACY19453.1"/>
    </source>
</evidence>
<protein>
    <submittedName>
        <fullName evidence="3">Amine oxidase</fullName>
    </submittedName>
</protein>
<dbReference type="Gene3D" id="3.50.50.60">
    <property type="entry name" value="FAD/NAD(P)-binding domain"/>
    <property type="match status" value="1"/>
</dbReference>
<dbReference type="AlphaFoldDB" id="D0LAC4"/>
<evidence type="ECO:0000259" key="2">
    <source>
        <dbReference type="Pfam" id="PF01593"/>
    </source>
</evidence>
<dbReference type="Proteomes" id="UP000001219">
    <property type="component" value="Chromosome"/>
</dbReference>
<dbReference type="PANTHER" id="PTHR42923">
    <property type="entry name" value="PROTOPORPHYRINOGEN OXIDASE"/>
    <property type="match status" value="1"/>
</dbReference>
<dbReference type="Pfam" id="PF01593">
    <property type="entry name" value="Amino_oxidase"/>
    <property type="match status" value="1"/>
</dbReference>
<dbReference type="InterPro" id="IPR050464">
    <property type="entry name" value="Zeta_carotene_desat/Oxidored"/>
</dbReference>
<dbReference type="SUPFAM" id="SSF51905">
    <property type="entry name" value="FAD/NAD(P)-binding domain"/>
    <property type="match status" value="1"/>
</dbReference>
<dbReference type="PANTHER" id="PTHR42923:SF17">
    <property type="entry name" value="AMINE OXIDASE DOMAIN-CONTAINING PROTEIN"/>
    <property type="match status" value="1"/>
</dbReference>
<feature type="domain" description="Amine oxidase" evidence="2">
    <location>
        <begin position="40"/>
        <end position="324"/>
    </location>
</feature>
<organism evidence="3 4">
    <name type="scientific">Gordonia bronchialis (strain ATCC 25592 / DSM 43247 / BCRC 13721 / JCM 3198 / KCTC 3076 / NBRC 16047 / NCTC 10667)</name>
    <name type="common">Rhodococcus bronchialis</name>
    <dbReference type="NCBI Taxonomy" id="526226"/>
    <lineage>
        <taxon>Bacteria</taxon>
        <taxon>Bacillati</taxon>
        <taxon>Actinomycetota</taxon>
        <taxon>Actinomycetes</taxon>
        <taxon>Mycobacteriales</taxon>
        <taxon>Gordoniaceae</taxon>
        <taxon>Gordonia</taxon>
    </lineage>
</organism>
<evidence type="ECO:0000256" key="1">
    <source>
        <dbReference type="SAM" id="MobiDB-lite"/>
    </source>
</evidence>
<dbReference type="InterPro" id="IPR036188">
    <property type="entry name" value="FAD/NAD-bd_sf"/>
</dbReference>
<keyword evidence="4" id="KW-1185">Reference proteome</keyword>
<gene>
    <name evidence="3" type="ordered locus">Gbro_0102</name>
</gene>
<dbReference type="OrthoDB" id="20837at2"/>
<name>D0LAC4_GORB4</name>
<feature type="region of interest" description="Disordered" evidence="1">
    <location>
        <begin position="1"/>
        <end position="31"/>
    </location>
</feature>
<dbReference type="InterPro" id="IPR002937">
    <property type="entry name" value="Amino_oxidase"/>
</dbReference>
<dbReference type="RefSeq" id="WP_012832045.1">
    <property type="nucleotide sequence ID" value="NC_013441.1"/>
</dbReference>
<dbReference type="KEGG" id="gbr:Gbro_0102"/>
<sequence length="465" mass="50528">MTPTDRSSKRRSPQPPSASRHTVPGRSTPPRSVAVIGSGVAGLTAAHILSAQAQVTLYESDDRLGGHAHTHRVPMPDGTHLAVDSGFIVHNDRTYPTVSRLFDDLGVATQDSDMSMSVSSQINGLEYAGALGISGLFPTPRNLVRRHYLAMLVEIKRFHREARRLLDDASSGSDEPLDDFLIRTGFSGYFRDNFLYPLVAAVWSCSDADAGRYPARYLFTFLDHHGMLSVYGSPTWRTVVGGSITYVDAVAAEITARAGSIRTGAAVTRIDDASDGVWLTADDGCGPTLFDAAVIATHPHQALRMLTAPTPATQRTLGAIRYLPKPAVLHSDTSLLPRARRAWASWNQQIRVDAGEAGVGVAVTYDLTRLMRLPTSRPRMLVTLGRTDLVNPRAIHAEMTYEHPLYTTESVAAQRLLPTIDTDRIVFAGAYHGWGFHEDGAASGERAAARLGVRWDSRPTEVVPA</sequence>
<dbReference type="eggNOG" id="COG2907">
    <property type="taxonomic scope" value="Bacteria"/>
</dbReference>
<dbReference type="Gene3D" id="3.90.660.10">
    <property type="match status" value="1"/>
</dbReference>
<evidence type="ECO:0000313" key="4">
    <source>
        <dbReference type="Proteomes" id="UP000001219"/>
    </source>
</evidence>
<dbReference type="GO" id="GO:0016491">
    <property type="term" value="F:oxidoreductase activity"/>
    <property type="evidence" value="ECO:0007669"/>
    <property type="project" value="InterPro"/>
</dbReference>
<reference evidence="3 4" key="2">
    <citation type="journal article" date="2010" name="Stand. Genomic Sci.">
        <title>Complete genome sequence of Gordonia bronchialis type strain (3410).</title>
        <authorList>
            <person name="Ivanova N."/>
            <person name="Sikorski J."/>
            <person name="Jando M."/>
            <person name="Lapidus A."/>
            <person name="Nolan M."/>
            <person name="Lucas S."/>
            <person name="Del Rio T.G."/>
            <person name="Tice H."/>
            <person name="Copeland A."/>
            <person name="Cheng J.F."/>
            <person name="Chen F."/>
            <person name="Bruce D."/>
            <person name="Goodwin L."/>
            <person name="Pitluck S."/>
            <person name="Mavromatis K."/>
            <person name="Ovchinnikova G."/>
            <person name="Pati A."/>
            <person name="Chen A."/>
            <person name="Palaniappan K."/>
            <person name="Land M."/>
            <person name="Hauser L."/>
            <person name="Chang Y.J."/>
            <person name="Jeffries C.D."/>
            <person name="Chain P."/>
            <person name="Saunders E."/>
            <person name="Han C."/>
            <person name="Detter J.C."/>
            <person name="Brettin T."/>
            <person name="Rohde M."/>
            <person name="Goker M."/>
            <person name="Bristow J."/>
            <person name="Eisen J.A."/>
            <person name="Markowitz V."/>
            <person name="Hugenholtz P."/>
            <person name="Klenk H.P."/>
            <person name="Kyrpides N.C."/>
        </authorList>
    </citation>
    <scope>NUCLEOTIDE SEQUENCE [LARGE SCALE GENOMIC DNA]</scope>
    <source>
        <strain evidence="4">ATCC 25592 / DSM 43247 / BCRC 13721 / JCM 3198 / KCTC 3076 / NBRC 16047 / NCTC 10667</strain>
    </source>
</reference>
<dbReference type="Gene3D" id="1.10.405.10">
    <property type="entry name" value="Guanine Nucleotide Dissociation Inhibitor, domain 1"/>
    <property type="match status" value="1"/>
</dbReference>
<accession>D0LAC4</accession>
<dbReference type="EMBL" id="CP001802">
    <property type="protein sequence ID" value="ACY19453.1"/>
    <property type="molecule type" value="Genomic_DNA"/>
</dbReference>
<reference evidence="4" key="1">
    <citation type="submission" date="2009-10" db="EMBL/GenBank/DDBJ databases">
        <title>The complete chromosome of Gordonia bronchialis DSM 43247.</title>
        <authorList>
            <consortium name="US DOE Joint Genome Institute (JGI-PGF)"/>
            <person name="Lucas S."/>
            <person name="Copeland A."/>
            <person name="Lapidus A."/>
            <person name="Glavina del Rio T."/>
            <person name="Dalin E."/>
            <person name="Tice H."/>
            <person name="Bruce D."/>
            <person name="Goodwin L."/>
            <person name="Pitluck S."/>
            <person name="Kyrpides N."/>
            <person name="Mavromatis K."/>
            <person name="Ivanova N."/>
            <person name="Ovchinnikova G."/>
            <person name="Saunders E."/>
            <person name="Brettin T."/>
            <person name="Detter J.C."/>
            <person name="Han C."/>
            <person name="Larimer F."/>
            <person name="Land M."/>
            <person name="Hauser L."/>
            <person name="Markowitz V."/>
            <person name="Cheng J.-F."/>
            <person name="Hugenholtz P."/>
            <person name="Woyke T."/>
            <person name="Wu D."/>
            <person name="Jando M."/>
            <person name="Schneider S."/>
            <person name="Goeker M."/>
            <person name="Klenk H.-P."/>
            <person name="Eisen J.A."/>
        </authorList>
    </citation>
    <scope>NUCLEOTIDE SEQUENCE [LARGE SCALE GENOMIC DNA]</scope>
    <source>
        <strain evidence="4">ATCC 25592 / DSM 43247 / BCRC 13721 / JCM 3198 / KCTC 3076 / NBRC 16047 / NCTC 10667</strain>
    </source>
</reference>
<dbReference type="STRING" id="526226.Gbro_0102"/>